<dbReference type="InterPro" id="IPR019757">
    <property type="entry name" value="Pept_S26A_signal_pept_1_Lys-AS"/>
</dbReference>
<dbReference type="PANTHER" id="PTHR43390:SF1">
    <property type="entry name" value="CHLOROPLAST PROCESSING PEPTIDASE"/>
    <property type="match status" value="1"/>
</dbReference>
<dbReference type="PROSITE" id="PS00761">
    <property type="entry name" value="SPASE_I_3"/>
    <property type="match status" value="1"/>
</dbReference>
<keyword evidence="7" id="KW-0645">Protease</keyword>
<dbReference type="GO" id="GO:0006465">
    <property type="term" value="P:signal peptide processing"/>
    <property type="evidence" value="ECO:0007669"/>
    <property type="project" value="InterPro"/>
</dbReference>
<evidence type="ECO:0000256" key="5">
    <source>
        <dbReference type="ARBA" id="ARBA00022801"/>
    </source>
</evidence>
<protein>
    <recommendedName>
        <fullName evidence="4 7">Signal peptidase I</fullName>
        <ecNumber evidence="4 7">3.4.21.89</ecNumber>
    </recommendedName>
</protein>
<dbReference type="EMBL" id="CP097119">
    <property type="protein sequence ID" value="USS89052.1"/>
    <property type="molecule type" value="Genomic_DNA"/>
</dbReference>
<dbReference type="GO" id="GO:0004252">
    <property type="term" value="F:serine-type endopeptidase activity"/>
    <property type="evidence" value="ECO:0007669"/>
    <property type="project" value="InterPro"/>
</dbReference>
<keyword evidence="7" id="KW-1133">Transmembrane helix</keyword>
<dbReference type="NCBIfam" id="TIGR02227">
    <property type="entry name" value="sigpep_I_bact"/>
    <property type="match status" value="1"/>
</dbReference>
<evidence type="ECO:0000259" key="8">
    <source>
        <dbReference type="Pfam" id="PF10502"/>
    </source>
</evidence>
<accession>A0A9Q8ZRA1</accession>
<feature type="active site" evidence="6">
    <location>
        <position position="94"/>
    </location>
</feature>
<feature type="active site" evidence="6">
    <location>
        <position position="38"/>
    </location>
</feature>
<evidence type="ECO:0000256" key="7">
    <source>
        <dbReference type="RuleBase" id="RU362042"/>
    </source>
</evidence>
<dbReference type="InterPro" id="IPR019533">
    <property type="entry name" value="Peptidase_S26"/>
</dbReference>
<name>A0A9Q8ZRA1_9LACO</name>
<dbReference type="SUPFAM" id="SSF51306">
    <property type="entry name" value="LexA/Signal peptidase"/>
    <property type="match status" value="1"/>
</dbReference>
<comment type="similarity">
    <text evidence="3 7">Belongs to the peptidase S26 family.</text>
</comment>
<dbReference type="CDD" id="cd06530">
    <property type="entry name" value="S26_SPase_I"/>
    <property type="match status" value="1"/>
</dbReference>
<dbReference type="PRINTS" id="PR00727">
    <property type="entry name" value="LEADERPTASE"/>
</dbReference>
<dbReference type="Proteomes" id="UP001055911">
    <property type="component" value="Chromosome"/>
</dbReference>
<comment type="subcellular location">
    <subcellularLocation>
        <location evidence="2">Cell membrane</location>
        <topology evidence="2">Single-pass type II membrane protein</topology>
    </subcellularLocation>
    <subcellularLocation>
        <location evidence="7">Membrane</location>
        <topology evidence="7">Single-pass type II membrane protein</topology>
    </subcellularLocation>
</comment>
<dbReference type="PANTHER" id="PTHR43390">
    <property type="entry name" value="SIGNAL PEPTIDASE I"/>
    <property type="match status" value="1"/>
</dbReference>
<dbReference type="InterPro" id="IPR000223">
    <property type="entry name" value="Pept_S26A_signal_pept_1"/>
</dbReference>
<evidence type="ECO:0000256" key="3">
    <source>
        <dbReference type="ARBA" id="ARBA00009370"/>
    </source>
</evidence>
<organism evidence="9 10">
    <name type="scientific">Fructilactobacillus cliffordii</name>
    <dbReference type="NCBI Taxonomy" id="2940299"/>
    <lineage>
        <taxon>Bacteria</taxon>
        <taxon>Bacillati</taxon>
        <taxon>Bacillota</taxon>
        <taxon>Bacilli</taxon>
        <taxon>Lactobacillales</taxon>
        <taxon>Lactobacillaceae</taxon>
        <taxon>Fructilactobacillus</taxon>
    </lineage>
</organism>
<evidence type="ECO:0000256" key="6">
    <source>
        <dbReference type="PIRSR" id="PIRSR600223-1"/>
    </source>
</evidence>
<dbReference type="PROSITE" id="PS00760">
    <property type="entry name" value="SPASE_I_2"/>
    <property type="match status" value="1"/>
</dbReference>
<dbReference type="GO" id="GO:0009003">
    <property type="term" value="F:signal peptidase activity"/>
    <property type="evidence" value="ECO:0007669"/>
    <property type="project" value="UniProtKB-EC"/>
</dbReference>
<evidence type="ECO:0000256" key="4">
    <source>
        <dbReference type="ARBA" id="ARBA00013208"/>
    </source>
</evidence>
<evidence type="ECO:0000313" key="9">
    <source>
        <dbReference type="EMBL" id="USS89052.1"/>
    </source>
</evidence>
<keyword evidence="5 7" id="KW-0378">Hydrolase</keyword>
<sequence>MKTVKGILSWIIPIVLGLLIALVIKQTLFTVAKVSGPSMDPNLHDRQTIMVWRQAKLKRGSVIVFNATGVDPTAAANDGAIKQVLGSAGTDYVKRVIAVPGDTVAFKNKKLYVNDREVKQPYISKEQQSQGTEYANQAGNWDLHSLSTQAPNWMKDKGAMKVPTGKYFVLGDNRKVSNDSRYWGFVPKDKVIGVVQTLPFGSTKTERNNINHQAQ</sequence>
<dbReference type="InterPro" id="IPR019758">
    <property type="entry name" value="Pept_S26A_signal_pept_1_CS"/>
</dbReference>
<dbReference type="Pfam" id="PF10502">
    <property type="entry name" value="Peptidase_S26"/>
    <property type="match status" value="1"/>
</dbReference>
<dbReference type="InterPro" id="IPR036286">
    <property type="entry name" value="LexA/Signal_pep-like_sf"/>
</dbReference>
<feature type="transmembrane region" description="Helical" evidence="7">
    <location>
        <begin position="6"/>
        <end position="24"/>
    </location>
</feature>
<keyword evidence="10" id="KW-1185">Reference proteome</keyword>
<keyword evidence="7" id="KW-0472">Membrane</keyword>
<reference evidence="9" key="1">
    <citation type="submission" date="2022-05" db="EMBL/GenBank/DDBJ databases">
        <authorList>
            <person name="Oliphant S.A."/>
            <person name="Watson-Haigh N.S."/>
            <person name="Sumby K.M."/>
            <person name="Gardner J.M."/>
            <person name="Jiranek V."/>
        </authorList>
    </citation>
    <scope>NUCLEOTIDE SEQUENCE</scope>
    <source>
        <strain evidence="9">KI4_B1</strain>
    </source>
</reference>
<dbReference type="GO" id="GO:0005886">
    <property type="term" value="C:plasma membrane"/>
    <property type="evidence" value="ECO:0007669"/>
    <property type="project" value="UniProtKB-SubCell"/>
</dbReference>
<evidence type="ECO:0000256" key="2">
    <source>
        <dbReference type="ARBA" id="ARBA00004401"/>
    </source>
</evidence>
<comment type="catalytic activity">
    <reaction evidence="1 7">
        <text>Cleavage of hydrophobic, N-terminal signal or leader sequences from secreted and periplasmic proteins.</text>
        <dbReference type="EC" id="3.4.21.89"/>
    </reaction>
</comment>
<dbReference type="EC" id="3.4.21.89" evidence="4 7"/>
<dbReference type="Gene3D" id="2.10.109.10">
    <property type="entry name" value="Umud Fragment, subunit A"/>
    <property type="match status" value="1"/>
</dbReference>
<feature type="domain" description="Peptidase S26" evidence="8">
    <location>
        <begin position="8"/>
        <end position="196"/>
    </location>
</feature>
<dbReference type="AlphaFoldDB" id="A0A9Q8ZRA1"/>
<proteinExistence type="inferred from homology"/>
<keyword evidence="7" id="KW-0812">Transmembrane</keyword>
<gene>
    <name evidence="9" type="primary">lepB</name>
    <name evidence="9" type="ORF">M3M40_06100</name>
</gene>
<evidence type="ECO:0000313" key="10">
    <source>
        <dbReference type="Proteomes" id="UP001055911"/>
    </source>
</evidence>
<dbReference type="RefSeq" id="WP_252766569.1">
    <property type="nucleotide sequence ID" value="NZ_CP097117.1"/>
</dbReference>
<evidence type="ECO:0000256" key="1">
    <source>
        <dbReference type="ARBA" id="ARBA00000677"/>
    </source>
</evidence>